<keyword evidence="7" id="KW-0067">ATP-binding</keyword>
<evidence type="ECO:0000256" key="10">
    <source>
        <dbReference type="SAM" id="Phobius"/>
    </source>
</evidence>
<protein>
    <submittedName>
        <fullName evidence="11">Type VII secretion protein EccB</fullName>
    </submittedName>
</protein>
<keyword evidence="4 10" id="KW-0812">Transmembrane</keyword>
<dbReference type="GO" id="GO:0005886">
    <property type="term" value="C:plasma membrane"/>
    <property type="evidence" value="ECO:0007669"/>
    <property type="project" value="UniProtKB-SubCell"/>
</dbReference>
<organism evidence="11 12">
    <name type="scientific">Amycolatopsis albispora</name>
    <dbReference type="NCBI Taxonomy" id="1804986"/>
    <lineage>
        <taxon>Bacteria</taxon>
        <taxon>Bacillati</taxon>
        <taxon>Actinomycetota</taxon>
        <taxon>Actinomycetes</taxon>
        <taxon>Pseudonocardiales</taxon>
        <taxon>Pseudonocardiaceae</taxon>
        <taxon>Amycolatopsis</taxon>
    </lineage>
</organism>
<dbReference type="OrthoDB" id="3847604at2"/>
<dbReference type="Gene3D" id="2.40.50.910">
    <property type="entry name" value="Type VII secretion system EccB, repeat 3 domain"/>
    <property type="match status" value="1"/>
</dbReference>
<reference evidence="11 12" key="1">
    <citation type="submission" date="2016-04" db="EMBL/GenBank/DDBJ databases">
        <title>Complete genome sequence and analysis of deep-sea sediment isolate, Amycolatopsis sp. WP1.</title>
        <authorList>
            <person name="Wang H."/>
            <person name="Chen S."/>
            <person name="Wu Q."/>
        </authorList>
    </citation>
    <scope>NUCLEOTIDE SEQUENCE [LARGE SCALE GENOMIC DNA]</scope>
    <source>
        <strain evidence="11 12">WP1</strain>
    </source>
</reference>
<keyword evidence="8 10" id="KW-1133">Transmembrane helix</keyword>
<dbReference type="GO" id="GO:0005524">
    <property type="term" value="F:ATP binding"/>
    <property type="evidence" value="ECO:0007669"/>
    <property type="project" value="UniProtKB-KW"/>
</dbReference>
<dbReference type="Gene3D" id="3.30.2390.20">
    <property type="entry name" value="Type VII secretion system EccB, repeat 1 domain"/>
    <property type="match status" value="1"/>
</dbReference>
<dbReference type="InterPro" id="IPR007795">
    <property type="entry name" value="T7SS_EccB"/>
</dbReference>
<evidence type="ECO:0000256" key="5">
    <source>
        <dbReference type="ARBA" id="ARBA00022741"/>
    </source>
</evidence>
<keyword evidence="9 10" id="KW-0472">Membrane</keyword>
<dbReference type="PANTHER" id="PTHR40765:SF2">
    <property type="entry name" value="ESX-2 SECRETION SYSTEM ATPASE ECCB2"/>
    <property type="match status" value="1"/>
</dbReference>
<dbReference type="EMBL" id="CP015163">
    <property type="protein sequence ID" value="AXB44095.1"/>
    <property type="molecule type" value="Genomic_DNA"/>
</dbReference>
<dbReference type="Proteomes" id="UP000250434">
    <property type="component" value="Chromosome"/>
</dbReference>
<dbReference type="InterPro" id="IPR042485">
    <property type="entry name" value="T7SS_EccB_R3"/>
</dbReference>
<comment type="similarity">
    <text evidence="2">Belongs to the EccB family.</text>
</comment>
<keyword evidence="6" id="KW-0378">Hydrolase</keyword>
<keyword evidence="5" id="KW-0547">Nucleotide-binding</keyword>
<sequence>MWTQRDQIQAYQFLRRRLVSALVSADANHPVSPGRRLVLGTVIGVAVALLITAVFGVIGLLKPSGGKDWLSGGKVIVEEETGARFILGQDGTLHPVLNYASARLLAGGDGSATVKVPAKNLAKAGRGARVGIPGAPDSLPGKERLLTSPWISCSRTSRDQPADAEPATSVLLGATSTGRPLAAGEGLLVRLPGGERFVLSGGHRFRLSSEAGAALGYDRRVPIVVSSRWLDTVPAGRDLDFVEVDGAGRKGPRVGGRDTEIGQVLSVAGTDPAGYYLVRADGLAPITQTEAALIMQAPANAAAQVSSGGGQTIEVSAADVAATGLAADAGTAGGADPAGYPDRIPVAVEVNGDTVAVCVEGDGSATAKVTIGANVPLPGGARMQPVAARDGRTADEVYVPPSGGAVLAEQPSGTVYVVTDLGTKYPVASGEALAALGYGAVAKLPVSAGLLALVPSGPALDPAAAAGFG</sequence>
<dbReference type="RefSeq" id="WP_113693335.1">
    <property type="nucleotide sequence ID" value="NZ_CP015163.1"/>
</dbReference>
<dbReference type="AlphaFoldDB" id="A0A344L7S1"/>
<evidence type="ECO:0000256" key="4">
    <source>
        <dbReference type="ARBA" id="ARBA00022692"/>
    </source>
</evidence>
<dbReference type="InterPro" id="IPR044857">
    <property type="entry name" value="T7SS_EccB_R1"/>
</dbReference>
<keyword evidence="12" id="KW-1185">Reference proteome</keyword>
<gene>
    <name evidence="11" type="ORF">A4R43_17475</name>
</gene>
<proteinExistence type="inferred from homology"/>
<comment type="subcellular location">
    <subcellularLocation>
        <location evidence="1">Cell membrane</location>
        <topology evidence="1">Single-pass membrane protein</topology>
    </subcellularLocation>
</comment>
<evidence type="ECO:0000256" key="7">
    <source>
        <dbReference type="ARBA" id="ARBA00022840"/>
    </source>
</evidence>
<evidence type="ECO:0000256" key="8">
    <source>
        <dbReference type="ARBA" id="ARBA00022989"/>
    </source>
</evidence>
<keyword evidence="3" id="KW-1003">Cell membrane</keyword>
<dbReference type="PANTHER" id="PTHR40765">
    <property type="entry name" value="ESX-2 SECRETION SYSTEM ATPASE ECCB2"/>
    <property type="match status" value="1"/>
</dbReference>
<evidence type="ECO:0000256" key="3">
    <source>
        <dbReference type="ARBA" id="ARBA00022475"/>
    </source>
</evidence>
<evidence type="ECO:0000256" key="2">
    <source>
        <dbReference type="ARBA" id="ARBA00008149"/>
    </source>
</evidence>
<dbReference type="GO" id="GO:0016787">
    <property type="term" value="F:hydrolase activity"/>
    <property type="evidence" value="ECO:0007669"/>
    <property type="project" value="UniProtKB-KW"/>
</dbReference>
<evidence type="ECO:0000256" key="9">
    <source>
        <dbReference type="ARBA" id="ARBA00023136"/>
    </source>
</evidence>
<evidence type="ECO:0000256" key="6">
    <source>
        <dbReference type="ARBA" id="ARBA00022801"/>
    </source>
</evidence>
<evidence type="ECO:0000313" key="11">
    <source>
        <dbReference type="EMBL" id="AXB44095.1"/>
    </source>
</evidence>
<dbReference type="NCBIfam" id="TIGR03919">
    <property type="entry name" value="T7SS_EccB"/>
    <property type="match status" value="1"/>
</dbReference>
<dbReference type="Pfam" id="PF05108">
    <property type="entry name" value="T7SS_ESX1_EccB"/>
    <property type="match status" value="1"/>
</dbReference>
<dbReference type="GO" id="GO:0005576">
    <property type="term" value="C:extracellular region"/>
    <property type="evidence" value="ECO:0007669"/>
    <property type="project" value="TreeGrafter"/>
</dbReference>
<evidence type="ECO:0000256" key="1">
    <source>
        <dbReference type="ARBA" id="ARBA00004162"/>
    </source>
</evidence>
<evidence type="ECO:0000313" key="12">
    <source>
        <dbReference type="Proteomes" id="UP000250434"/>
    </source>
</evidence>
<dbReference type="KEGG" id="aab:A4R43_17475"/>
<name>A0A344L7S1_9PSEU</name>
<feature type="transmembrane region" description="Helical" evidence="10">
    <location>
        <begin position="37"/>
        <end position="61"/>
    </location>
</feature>
<accession>A0A344L7S1</accession>